<dbReference type="AlphaFoldDB" id="A0AAJ0DLY5"/>
<evidence type="ECO:0000256" key="2">
    <source>
        <dbReference type="ARBA" id="ARBA00022771"/>
    </source>
</evidence>
<dbReference type="GO" id="GO:0006457">
    <property type="term" value="P:protein folding"/>
    <property type="evidence" value="ECO:0007669"/>
    <property type="project" value="TreeGrafter"/>
</dbReference>
<organism evidence="7 8">
    <name type="scientific">Extremus antarcticus</name>
    <dbReference type="NCBI Taxonomy" id="702011"/>
    <lineage>
        <taxon>Eukaryota</taxon>
        <taxon>Fungi</taxon>
        <taxon>Dikarya</taxon>
        <taxon>Ascomycota</taxon>
        <taxon>Pezizomycotina</taxon>
        <taxon>Dothideomycetes</taxon>
        <taxon>Dothideomycetidae</taxon>
        <taxon>Mycosphaerellales</taxon>
        <taxon>Extremaceae</taxon>
        <taxon>Extremus</taxon>
    </lineage>
</organism>
<reference evidence="7" key="1">
    <citation type="submission" date="2023-04" db="EMBL/GenBank/DDBJ databases">
        <title>Black Yeasts Isolated from many extreme environments.</title>
        <authorList>
            <person name="Coleine C."/>
            <person name="Stajich J.E."/>
            <person name="Selbmann L."/>
        </authorList>
    </citation>
    <scope>NUCLEOTIDE SEQUENCE</scope>
    <source>
        <strain evidence="7">CCFEE 5312</strain>
    </source>
</reference>
<dbReference type="PANTHER" id="PTHR20922">
    <property type="entry name" value="DNL-TYPE ZINC FINGER PROTEIN"/>
    <property type="match status" value="1"/>
</dbReference>
<sequence length="199" mass="22669">MNGSTALRRIAQSTRQACKQYHVPFRIAQPGLVPRRHLTSTTTSISQWRKQWPAPSLANQIRYESRAPSPLTDRPDEQQENAASKEEDGYAARKAQEPAYELTFTCRKCMDRSSHRVTKQAYHFGTTLITCPGCKNRHLISDHMKIFSDKGVTLEDILKEKGQFLRKGRLGEDGDIEFYDETNNEIGQGRAKDVLGRTE</sequence>
<dbReference type="GO" id="GO:0008270">
    <property type="term" value="F:zinc ion binding"/>
    <property type="evidence" value="ECO:0007669"/>
    <property type="project" value="UniProtKB-KW"/>
</dbReference>
<dbReference type="GO" id="GO:0005739">
    <property type="term" value="C:mitochondrion"/>
    <property type="evidence" value="ECO:0007669"/>
    <property type="project" value="TreeGrafter"/>
</dbReference>
<keyword evidence="2 4" id="KW-0863">Zinc-finger</keyword>
<evidence type="ECO:0000256" key="5">
    <source>
        <dbReference type="SAM" id="MobiDB-lite"/>
    </source>
</evidence>
<accession>A0AAJ0DLY5</accession>
<dbReference type="PROSITE" id="PS51501">
    <property type="entry name" value="ZF_DNL"/>
    <property type="match status" value="1"/>
</dbReference>
<gene>
    <name evidence="7" type="ORF">LTR09_006257</name>
</gene>
<dbReference type="GO" id="GO:0050821">
    <property type="term" value="P:protein stabilization"/>
    <property type="evidence" value="ECO:0007669"/>
    <property type="project" value="TreeGrafter"/>
</dbReference>
<keyword evidence="3" id="KW-0862">Zinc</keyword>
<keyword evidence="1" id="KW-0479">Metal-binding</keyword>
<dbReference type="InterPro" id="IPR024158">
    <property type="entry name" value="Mt_import_TIM15"/>
</dbReference>
<evidence type="ECO:0000313" key="7">
    <source>
        <dbReference type="EMBL" id="KAK3052774.1"/>
    </source>
</evidence>
<dbReference type="GO" id="GO:0051087">
    <property type="term" value="F:protein-folding chaperone binding"/>
    <property type="evidence" value="ECO:0007669"/>
    <property type="project" value="TreeGrafter"/>
</dbReference>
<dbReference type="Proteomes" id="UP001271007">
    <property type="component" value="Unassembled WGS sequence"/>
</dbReference>
<feature type="region of interest" description="Disordered" evidence="5">
    <location>
        <begin position="67"/>
        <end position="93"/>
    </location>
</feature>
<feature type="compositionally biased region" description="Basic and acidic residues" evidence="5">
    <location>
        <begin position="73"/>
        <end position="93"/>
    </location>
</feature>
<dbReference type="InterPro" id="IPR007853">
    <property type="entry name" value="Znf_DNL-typ"/>
</dbReference>
<evidence type="ECO:0000256" key="1">
    <source>
        <dbReference type="ARBA" id="ARBA00022723"/>
    </source>
</evidence>
<evidence type="ECO:0000313" key="8">
    <source>
        <dbReference type="Proteomes" id="UP001271007"/>
    </source>
</evidence>
<comment type="caution">
    <text evidence="7">The sequence shown here is derived from an EMBL/GenBank/DDBJ whole genome shotgun (WGS) entry which is preliminary data.</text>
</comment>
<name>A0AAJ0DLY5_9PEZI</name>
<dbReference type="Pfam" id="PF05180">
    <property type="entry name" value="zf-DNL"/>
    <property type="match status" value="1"/>
</dbReference>
<evidence type="ECO:0000256" key="3">
    <source>
        <dbReference type="ARBA" id="ARBA00022833"/>
    </source>
</evidence>
<dbReference type="GO" id="GO:0030150">
    <property type="term" value="P:protein import into mitochondrial matrix"/>
    <property type="evidence" value="ECO:0007669"/>
    <property type="project" value="TreeGrafter"/>
</dbReference>
<feature type="domain" description="DNL-type" evidence="6">
    <location>
        <begin position="95"/>
        <end position="190"/>
    </location>
</feature>
<dbReference type="EMBL" id="JAWDJX010000019">
    <property type="protein sequence ID" value="KAK3052774.1"/>
    <property type="molecule type" value="Genomic_DNA"/>
</dbReference>
<keyword evidence="8" id="KW-1185">Reference proteome</keyword>
<proteinExistence type="predicted"/>
<evidence type="ECO:0000259" key="6">
    <source>
        <dbReference type="PROSITE" id="PS51501"/>
    </source>
</evidence>
<dbReference type="PANTHER" id="PTHR20922:SF13">
    <property type="entry name" value="DNL-TYPE ZINC FINGER PROTEIN"/>
    <property type="match status" value="1"/>
</dbReference>
<evidence type="ECO:0000256" key="4">
    <source>
        <dbReference type="PROSITE-ProRule" id="PRU00834"/>
    </source>
</evidence>
<protein>
    <recommendedName>
        <fullName evidence="6">DNL-type domain-containing protein</fullName>
    </recommendedName>
</protein>